<feature type="compositionally biased region" description="Basic and acidic residues" evidence="1">
    <location>
        <begin position="373"/>
        <end position="385"/>
    </location>
</feature>
<dbReference type="Proteomes" id="UP001141327">
    <property type="component" value="Unassembled WGS sequence"/>
</dbReference>
<evidence type="ECO:0000313" key="3">
    <source>
        <dbReference type="Proteomes" id="UP001141327"/>
    </source>
</evidence>
<reference evidence="2" key="1">
    <citation type="journal article" date="2022" name="bioRxiv">
        <title>Genomics of Preaxostyla Flagellates Illuminates Evolutionary Transitions and the Path Towards Mitochondrial Loss.</title>
        <authorList>
            <person name="Novak L.V.F."/>
            <person name="Treitli S.C."/>
            <person name="Pyrih J."/>
            <person name="Halakuc P."/>
            <person name="Pipaliya S.V."/>
            <person name="Vacek V."/>
            <person name="Brzon O."/>
            <person name="Soukal P."/>
            <person name="Eme L."/>
            <person name="Dacks J.B."/>
            <person name="Karnkowska A."/>
            <person name="Elias M."/>
            <person name="Hampl V."/>
        </authorList>
    </citation>
    <scope>NUCLEOTIDE SEQUENCE</scope>
    <source>
        <strain evidence="2">RCP-MX</strain>
    </source>
</reference>
<feature type="compositionally biased region" description="Low complexity" evidence="1">
    <location>
        <begin position="1138"/>
        <end position="1154"/>
    </location>
</feature>
<evidence type="ECO:0000256" key="1">
    <source>
        <dbReference type="SAM" id="MobiDB-lite"/>
    </source>
</evidence>
<sequence length="2044" mass="221997">MTSALPLGSTGSSWGLMEGLPSDVLALIYEHFPVNYQLGVLGRVSSRFWHAVAQVKRVYLLPTRSPLLDHVNLPDDSFFRLYSRMTSLIVGGNDDLTDPDEERSSLGAHILPRRHLIRRYQIEPDQLYGWLVSKNLDTLTQFHCNIPMGPMRNWALPNSMPHVTDLRLVCSEPDGSTRAVFESLLELPFLRSLSLPEITVSLQWDDHVHPFLALVPRLDRLTLRGLMVAWPAGDPVALHVWSRRLQTIQLLVDVGTDTAPVIPLYLVLPCAFPNLLEATVGGLHLNNHRAIRTGSLHMMAAFLEQVSPPRPLGAEELTRWCHWAATGAAPFEEMPEARLLDATTVPQYGTVPGQAGGRKEPQISRGGPKGSKGRADADPDDEGPRGKKKDRRGKAAARGGKRQPDDEVKEAGGDDDDGGQKKEPAPAPVPAELNLTDTLVAEMLAPLSARQWVLTGLRWAVHNLVQSLGGGDEEAHLRVAAQRRLVGLAASISSQILRGCIHEALRPLAALAPALTRLELYDQDLQAGHCELAHHKAALAEDRLHSHLPLAPAPRDRWRTPVDPRAELYTRTPAPASGHPRATGAYRLAYRFGEALPCLQSLKLWFGDTEQNLANPRSRCPCLLPWLDISHPTLRRLEVRFCVSEGAAVRNEELMVPGLIIDCRGLEELVRKIMDKTSAEFKIGTNGGYYAGVQDSDKSSKWVVLTGNTIQHRLLLTPTFLTCPPFALGVVQVRMGPHADIGQVYITALQQQAGATPGTVGLCPGLAVGHHAHLALRRVSLIREPLSSVDQWAARRIREVPHRRLICLGPHNPVPEQPGHRLLEATDPRYFLPMVGGLADPAGLLAAHLATREADAASGGMLPSDGPLPGLAARDPATGAPVRLCPLLQCYLPALRDLEVSMADEQRDFMAWIQLPALERLTMQLHPFPPRRPGQEVGSSLHLRCPALRHLALSTAPEWVVGRPWQAKGATGSPYLSTPLLRMEIECPALICTAHEHTATDAVTKLFDHLSAFFFHHADCDTAVFGPAMEAVEAAWAAAGINPAKPPRMPRIARTPEAVAAQEADEWAAFAAGETRRRTAEGAALKAADDQFETSMRWEVESALEGREARRASVKNAKARERAEAYREREAERLSKRTSASTDPTASATATVPDVPDPLPPLRLVQDRPVGGVTFYAEHAACICSPRTEAQWRQATLAGAHLAGAGLGPQAATAEGWALRMGLGGTALGSGLRFLGPDPLRFVPPPPADPAALRLPRLGPLSMAGWAPLRHVRVRLTADCPEVRVQSGALEVLLIEDFAWARTFECACPRLRVLGVCSPPYGFGAQQFDECSMMPLGRTRERARRRRARRQQADRGESPDPPIGYLAHYATAFSRCPAPQLERFSLCEMDSLEQLHLDWGLNSRHLGVAFPSAPPRMRALPAIEWTAPAGGSGPCQPCRLPALRFLSLCRASMPYLAVVDRPEAAPSAIPVAVARQVQVAVAPALRRMRVWGSFTDWVYVRAGTQTEHVSIEVSARAAPKGPELDLVAQPSSAPPGLNLSTRPFPLAVSSAPIRIEGFLCHDIIRQDLPAQLRMGSTTILQWQPVAMRELVAGRLPEAVAPWATLPRPVGAAGPELCGLVALDLRRRVAHARGPPRRVRVELAGLPNLERVRLADWAAVVDLATGPRCALVEVATWGWLTGLRLRCPGARFLTLDTAGPGQAALAPNRLLAAAAAAAGAAAVGAGGAAVLLEAPQLRYLSLTGCQAADLLAALRPAALPQLEVLRYAPEVAPTAAQTALAATPRYQEWARRQQAQRRRRLRPTECGEEGDPVRSPWTADPADGDLEAALRPVPVDVTLGPADLRGARVLVLALPPHPAPYTRCPVLGRVEVASDHLEHVYLPPVDELILDECAPGLTIHADTGLEPAMVTAPEAAERLEMYEPWAHMHTPYRSRGSGRVFTPHGFRLMMGPPAPRPTDQPIPALGPRFAPDEGVPPVREGILGAMRLDDMPRGSFRVEYVPMRVAATMVPGDGPRLSLGRWDKHPSGLAATLDRLWSKKEAADA</sequence>
<proteinExistence type="predicted"/>
<organism evidence="2 3">
    <name type="scientific">Paratrimastix pyriformis</name>
    <dbReference type="NCBI Taxonomy" id="342808"/>
    <lineage>
        <taxon>Eukaryota</taxon>
        <taxon>Metamonada</taxon>
        <taxon>Preaxostyla</taxon>
        <taxon>Paratrimastigidae</taxon>
        <taxon>Paratrimastix</taxon>
    </lineage>
</organism>
<feature type="region of interest" description="Disordered" evidence="1">
    <location>
        <begin position="1790"/>
        <end position="1820"/>
    </location>
</feature>
<keyword evidence="3" id="KW-1185">Reference proteome</keyword>
<comment type="caution">
    <text evidence="2">The sequence shown here is derived from an EMBL/GenBank/DDBJ whole genome shotgun (WGS) entry which is preliminary data.</text>
</comment>
<gene>
    <name evidence="2" type="ORF">PAPYR_7009</name>
</gene>
<feature type="compositionally biased region" description="Basic and acidic residues" evidence="1">
    <location>
        <begin position="1118"/>
        <end position="1135"/>
    </location>
</feature>
<evidence type="ECO:0000313" key="2">
    <source>
        <dbReference type="EMBL" id="KAJ4457532.1"/>
    </source>
</evidence>
<protein>
    <recommendedName>
        <fullName evidence="4">F-box domain-containing protein</fullName>
    </recommendedName>
</protein>
<feature type="region of interest" description="Disordered" evidence="1">
    <location>
        <begin position="1340"/>
        <end position="1361"/>
    </location>
</feature>
<feature type="region of interest" description="Disordered" evidence="1">
    <location>
        <begin position="347"/>
        <end position="430"/>
    </location>
</feature>
<accession>A0ABQ8UIJ1</accession>
<feature type="compositionally biased region" description="Basic residues" evidence="1">
    <location>
        <begin position="386"/>
        <end position="401"/>
    </location>
</feature>
<name>A0ABQ8UIJ1_9EUKA</name>
<dbReference type="EMBL" id="JAPMOS010000045">
    <property type="protein sequence ID" value="KAJ4457532.1"/>
    <property type="molecule type" value="Genomic_DNA"/>
</dbReference>
<feature type="compositionally biased region" description="Basic and acidic residues" evidence="1">
    <location>
        <begin position="402"/>
        <end position="424"/>
    </location>
</feature>
<evidence type="ECO:0008006" key="4">
    <source>
        <dbReference type="Google" id="ProtNLM"/>
    </source>
</evidence>
<feature type="region of interest" description="Disordered" evidence="1">
    <location>
        <begin position="1104"/>
        <end position="1160"/>
    </location>
</feature>
<feature type="compositionally biased region" description="Basic residues" evidence="1">
    <location>
        <begin position="1341"/>
        <end position="1350"/>
    </location>
</feature>